<protein>
    <submittedName>
        <fullName evidence="4">EB domain-containing protein</fullName>
    </submittedName>
</protein>
<reference evidence="4" key="1">
    <citation type="submission" date="2017-02" db="UniProtKB">
        <authorList>
            <consortium name="WormBaseParasite"/>
        </authorList>
    </citation>
    <scope>IDENTIFICATION</scope>
</reference>
<dbReference type="InterPro" id="IPR006149">
    <property type="entry name" value="EB_dom"/>
</dbReference>
<name>A0A0N4VGL0_ENTVE</name>
<organism evidence="4">
    <name type="scientific">Enterobius vermicularis</name>
    <name type="common">Human pinworm</name>
    <dbReference type="NCBI Taxonomy" id="51028"/>
    <lineage>
        <taxon>Eukaryota</taxon>
        <taxon>Metazoa</taxon>
        <taxon>Ecdysozoa</taxon>
        <taxon>Nematoda</taxon>
        <taxon>Chromadorea</taxon>
        <taxon>Rhabditida</taxon>
        <taxon>Spirurina</taxon>
        <taxon>Oxyuridomorpha</taxon>
        <taxon>Oxyuroidea</taxon>
        <taxon>Oxyuridae</taxon>
        <taxon>Enterobius</taxon>
    </lineage>
</organism>
<accession>A0A0N4VGL0</accession>
<dbReference type="OrthoDB" id="5912424at2759"/>
<evidence type="ECO:0000259" key="1">
    <source>
        <dbReference type="Pfam" id="PF01683"/>
    </source>
</evidence>
<gene>
    <name evidence="2" type="ORF">EVEC_LOCUS9306</name>
</gene>
<feature type="domain" description="EB" evidence="1">
    <location>
        <begin position="706"/>
        <end position="766"/>
    </location>
</feature>
<dbReference type="PANTHER" id="PTHR34150">
    <property type="entry name" value="PROTEIN CBG08832-RELATED"/>
    <property type="match status" value="1"/>
</dbReference>
<reference evidence="2 3" key="2">
    <citation type="submission" date="2018-10" db="EMBL/GenBank/DDBJ databases">
        <authorList>
            <consortium name="Pathogen Informatics"/>
        </authorList>
    </citation>
    <scope>NUCLEOTIDE SEQUENCE [LARGE SCALE GENOMIC DNA]</scope>
</reference>
<dbReference type="Proteomes" id="UP000274131">
    <property type="component" value="Unassembled WGS sequence"/>
</dbReference>
<evidence type="ECO:0000313" key="3">
    <source>
        <dbReference type="Proteomes" id="UP000274131"/>
    </source>
</evidence>
<evidence type="ECO:0000313" key="2">
    <source>
        <dbReference type="EMBL" id="VDD94555.1"/>
    </source>
</evidence>
<dbReference type="InterPro" id="IPR006150">
    <property type="entry name" value="Cys_repeat_1"/>
</dbReference>
<evidence type="ECO:0000313" key="4">
    <source>
        <dbReference type="WBParaSite" id="EVEC_0000993201-mRNA-1"/>
    </source>
</evidence>
<dbReference type="AlphaFoldDB" id="A0A0N4VGL0"/>
<sequence length="808" mass="85291">MTVEHFRAAKSRERFYECSPLNDDEVREYSLGEKYLGVWNQRNCPKNFEFDETKQRCIEHKKLRRQQAACSINPTSVGCQPGCQIDNIDPQKQFQYRQACGEWVRMPCTPGTVFEVRAQICIPQQINELGSTACSAGSSPVCSCAQNSDVNICPGESRCAKKRLLFSAICPDFSLPAAMCSPTAGCPTGTTCNLQLDLCCPTQPGGSFNVVLLCPNGSPASQSCGYMNQCPSGMGCYEGACCPLACPNGQSATGFCGQASSPCPQSASCVAGCCCQQQQQPTIRLPVCPNGQSSTAACRFDRDCGPAMECSSGGCCPMPFCPSGSQATGRCLLGAGCESSSVCIDGLCCPLPTCPSGGLATRVCISSLECGPGYECINGGCCPLPSCPNGQISTQRCDNGCCCPTGQQCINGVCCTLPTCPGGFVAISICTPSDPCGPGMECNGGGCCPLPLCPSGLQATQRCQGPGTCLDNQICENGVCCPSPVCSTGQYAMQLCGFGNSCPIGYICEGRGCCPEPMPLCPNGGRATQKCERGTECPPGYGCTPLGGCCLLSMDPVCPAQQSPVCQCSPTSACPAFSNCVMGTCCTNAVAAYEQVPGTTCQTSSQCNGYSNDCAECIATICVCVNGAASNGATCQQMNPTVLRQARSGCDQYGSPCKFLLSTARRKPLFAPIGNITEEPLWFNVAERRRCISNSSLTRLDADSTCLPNEKCINGECRMKLWPGEYGCETDEECSARCTNTYCEKKTDKNVGQCQCKDGMLLYGRCFSDCPDGFHESGAYCMHDDEEGFWKDADAQEKLKNLLNAGSC</sequence>
<dbReference type="WBParaSite" id="EVEC_0000993201-mRNA-1">
    <property type="protein sequence ID" value="EVEC_0000993201-mRNA-1"/>
    <property type="gene ID" value="EVEC_0000993201"/>
</dbReference>
<dbReference type="STRING" id="51028.A0A0N4VGL0"/>
<keyword evidence="3" id="KW-1185">Reference proteome</keyword>
<dbReference type="Pfam" id="PF01683">
    <property type="entry name" value="EB"/>
    <property type="match status" value="1"/>
</dbReference>
<dbReference type="EMBL" id="UXUI01009954">
    <property type="protein sequence ID" value="VDD94555.1"/>
    <property type="molecule type" value="Genomic_DNA"/>
</dbReference>
<proteinExistence type="predicted"/>
<dbReference type="PANTHER" id="PTHR34150:SF4">
    <property type="entry name" value="CHITIN BINDING DOMAIN (CHTBD2) CONTAINING"/>
    <property type="match status" value="1"/>
</dbReference>
<dbReference type="SMART" id="SM00289">
    <property type="entry name" value="WR1"/>
    <property type="match status" value="12"/>
</dbReference>